<sequence length="57" mass="6630">MFENTAVGIVGRRRETMLDNRLLHRHQVGVPLRCCRDLPCPDFTYGRVEEVGWKVSD</sequence>
<dbReference type="Proteomes" id="UP000762676">
    <property type="component" value="Unassembled WGS sequence"/>
</dbReference>
<dbReference type="AlphaFoldDB" id="A0AAV4G6A3"/>
<feature type="non-terminal residue" evidence="1">
    <location>
        <position position="57"/>
    </location>
</feature>
<organism evidence="1 2">
    <name type="scientific">Elysia marginata</name>
    <dbReference type="NCBI Taxonomy" id="1093978"/>
    <lineage>
        <taxon>Eukaryota</taxon>
        <taxon>Metazoa</taxon>
        <taxon>Spiralia</taxon>
        <taxon>Lophotrochozoa</taxon>
        <taxon>Mollusca</taxon>
        <taxon>Gastropoda</taxon>
        <taxon>Heterobranchia</taxon>
        <taxon>Euthyneura</taxon>
        <taxon>Panpulmonata</taxon>
        <taxon>Sacoglossa</taxon>
        <taxon>Placobranchoidea</taxon>
        <taxon>Plakobranchidae</taxon>
        <taxon>Elysia</taxon>
    </lineage>
</organism>
<dbReference type="InterPro" id="IPR029147">
    <property type="entry name" value="CFAP77"/>
</dbReference>
<evidence type="ECO:0000313" key="1">
    <source>
        <dbReference type="EMBL" id="GFR80786.1"/>
    </source>
</evidence>
<accession>A0AAV4G6A3</accession>
<proteinExistence type="predicted"/>
<dbReference type="Pfam" id="PF14825">
    <property type="entry name" value="CFAP77"/>
    <property type="match status" value="1"/>
</dbReference>
<reference evidence="1 2" key="1">
    <citation type="journal article" date="2021" name="Elife">
        <title>Chloroplast acquisition without the gene transfer in kleptoplastic sea slugs, Plakobranchus ocellatus.</title>
        <authorList>
            <person name="Maeda T."/>
            <person name="Takahashi S."/>
            <person name="Yoshida T."/>
            <person name="Shimamura S."/>
            <person name="Takaki Y."/>
            <person name="Nagai Y."/>
            <person name="Toyoda A."/>
            <person name="Suzuki Y."/>
            <person name="Arimoto A."/>
            <person name="Ishii H."/>
            <person name="Satoh N."/>
            <person name="Nishiyama T."/>
            <person name="Hasebe M."/>
            <person name="Maruyama T."/>
            <person name="Minagawa J."/>
            <person name="Obokata J."/>
            <person name="Shigenobu S."/>
        </authorList>
    </citation>
    <scope>NUCLEOTIDE SEQUENCE [LARGE SCALE GENOMIC DNA]</scope>
</reference>
<protein>
    <submittedName>
        <fullName evidence="1">Uncharacterized protein</fullName>
    </submittedName>
</protein>
<name>A0AAV4G6A3_9GAST</name>
<gene>
    <name evidence="1" type="ORF">ElyMa_005907200</name>
</gene>
<comment type="caution">
    <text evidence="1">The sequence shown here is derived from an EMBL/GenBank/DDBJ whole genome shotgun (WGS) entry which is preliminary data.</text>
</comment>
<dbReference type="EMBL" id="BMAT01011866">
    <property type="protein sequence ID" value="GFR80786.1"/>
    <property type="molecule type" value="Genomic_DNA"/>
</dbReference>
<evidence type="ECO:0000313" key="2">
    <source>
        <dbReference type="Proteomes" id="UP000762676"/>
    </source>
</evidence>
<keyword evidence="2" id="KW-1185">Reference proteome</keyword>